<evidence type="ECO:0000313" key="2">
    <source>
        <dbReference type="EMBL" id="KAH7544480.1"/>
    </source>
</evidence>
<protein>
    <recommendedName>
        <fullName evidence="1">KIB1-4 beta-propeller domain-containing protein</fullName>
    </recommendedName>
</protein>
<organism evidence="2 3">
    <name type="scientific">Xanthoceras sorbifolium</name>
    <dbReference type="NCBI Taxonomy" id="99658"/>
    <lineage>
        <taxon>Eukaryota</taxon>
        <taxon>Viridiplantae</taxon>
        <taxon>Streptophyta</taxon>
        <taxon>Embryophyta</taxon>
        <taxon>Tracheophyta</taxon>
        <taxon>Spermatophyta</taxon>
        <taxon>Magnoliopsida</taxon>
        <taxon>eudicotyledons</taxon>
        <taxon>Gunneridae</taxon>
        <taxon>Pentapetalae</taxon>
        <taxon>rosids</taxon>
        <taxon>malvids</taxon>
        <taxon>Sapindales</taxon>
        <taxon>Sapindaceae</taxon>
        <taxon>Xanthoceroideae</taxon>
        <taxon>Xanthoceras</taxon>
    </lineage>
</organism>
<feature type="domain" description="KIB1-4 beta-propeller" evidence="1">
    <location>
        <begin position="85"/>
        <end position="364"/>
    </location>
</feature>
<gene>
    <name evidence="2" type="ORF">JRO89_XS15G0172900</name>
</gene>
<dbReference type="PANTHER" id="PTHR47123:SF6">
    <property type="entry name" value="F-BOX PROTEIN SKIP23-LIKE ISOFORM X1"/>
    <property type="match status" value="1"/>
</dbReference>
<proteinExistence type="predicted"/>
<reference evidence="2 3" key="1">
    <citation type="submission" date="2021-02" db="EMBL/GenBank/DDBJ databases">
        <title>Plant Genome Project.</title>
        <authorList>
            <person name="Zhang R.-G."/>
        </authorList>
    </citation>
    <scope>NUCLEOTIDE SEQUENCE [LARGE SCALE GENOMIC DNA]</scope>
    <source>
        <tissue evidence="2">Leaves</tissue>
    </source>
</reference>
<dbReference type="InterPro" id="IPR051304">
    <property type="entry name" value="SCF_F-box_domain"/>
</dbReference>
<evidence type="ECO:0000259" key="1">
    <source>
        <dbReference type="Pfam" id="PF03478"/>
    </source>
</evidence>
<dbReference type="InterPro" id="IPR005174">
    <property type="entry name" value="KIB1-4_b-propeller"/>
</dbReference>
<evidence type="ECO:0000313" key="3">
    <source>
        <dbReference type="Proteomes" id="UP000827721"/>
    </source>
</evidence>
<dbReference type="Proteomes" id="UP000827721">
    <property type="component" value="Unassembled WGS sequence"/>
</dbReference>
<sequence length="489" mass="55177">MRRSWSDLPEQALISINQFTDCRLDTIHIRSVCSNWRRNVPLPPKSPDKLPRLLYFYSEDYLQTHLVNVYKLFKTTVFHLQNPENSRSWLATVSEPNFDCKMCLLNPFSSLRLGEEFPDYVFPDKSMDLLGLRVTEVSKRYNLRFIGQVDEDKVGDGDKDDGREYQNMEIDFKLLDDSELELNACLKAEISDDFDKTGSFLILNQLGNINGATVGGGGGDFWVVCDQAVFSDILAHNGYFYCVDLYGTVVGVDGYETGPVIPAPKCFLGEWYLLEAGGRLYLVGRDFRVCGDDHKVCYDEKARCFVASPAVRGGGGAGSLPVVFHVYVLNCEDPKFPEWVEVHDLVGYIFFLSRRSGSFAIEAAAAAAHNWHRPDQSPSGGNYIIYVDEIRYEYYDDVDADADDDDDHHHLDYAINELGGVKVGLYDFVDRTTFPLTRCSGQYEMFWPPPEWLMTVTSSAGSSSFPSPSSSSGDSVTNMLTDIVKYRLY</sequence>
<dbReference type="Pfam" id="PF03478">
    <property type="entry name" value="Beta-prop_KIB1-4"/>
    <property type="match status" value="1"/>
</dbReference>
<accession>A0ABQ8H2N6</accession>
<keyword evidence="3" id="KW-1185">Reference proteome</keyword>
<name>A0ABQ8H2N6_9ROSI</name>
<dbReference type="EMBL" id="JAFEMO010000015">
    <property type="protein sequence ID" value="KAH7544480.1"/>
    <property type="molecule type" value="Genomic_DNA"/>
</dbReference>
<dbReference type="PANTHER" id="PTHR47123">
    <property type="entry name" value="F-BOX PROTEIN SKIP23"/>
    <property type="match status" value="1"/>
</dbReference>
<comment type="caution">
    <text evidence="2">The sequence shown here is derived from an EMBL/GenBank/DDBJ whole genome shotgun (WGS) entry which is preliminary data.</text>
</comment>